<evidence type="ECO:0000313" key="2">
    <source>
        <dbReference type="EMBL" id="OQR83643.1"/>
    </source>
</evidence>
<reference evidence="2 3" key="1">
    <citation type="journal article" date="2014" name="Genome Biol. Evol.">
        <title>The secreted proteins of Achlya hypogyna and Thraustotheca clavata identify the ancestral oomycete secretome and reveal gene acquisitions by horizontal gene transfer.</title>
        <authorList>
            <person name="Misner I."/>
            <person name="Blouin N."/>
            <person name="Leonard G."/>
            <person name="Richards T.A."/>
            <person name="Lane C.E."/>
        </authorList>
    </citation>
    <scope>NUCLEOTIDE SEQUENCE [LARGE SCALE GENOMIC DNA]</scope>
    <source>
        <strain evidence="2 3">ATCC 48635</strain>
    </source>
</reference>
<accession>A0A1V9YD11</accession>
<dbReference type="EMBL" id="JNBR01002129">
    <property type="protein sequence ID" value="OQR83643.1"/>
    <property type="molecule type" value="Genomic_DNA"/>
</dbReference>
<dbReference type="Proteomes" id="UP000243579">
    <property type="component" value="Unassembled WGS sequence"/>
</dbReference>
<protein>
    <submittedName>
        <fullName evidence="2">Uncharacterized protein</fullName>
    </submittedName>
</protein>
<name>A0A1V9YD11_ACHHY</name>
<sequence>MADPAYGFFPSGQEVSSGLKWLKDHPIAATAAAAAATAVSIVTYLRASESKEARLQHVVSWCDTHVSDAGEKDDVATEMANMNLHDDTQTEDTDADSVAAADHEHKTALHNASPQWGWYVAITPPRDHLNAHNMPRAITDPTMRSSRPPPNPAPTSSLGNLRRTVSVKML</sequence>
<evidence type="ECO:0000256" key="1">
    <source>
        <dbReference type="SAM" id="MobiDB-lite"/>
    </source>
</evidence>
<feature type="region of interest" description="Disordered" evidence="1">
    <location>
        <begin position="136"/>
        <end position="170"/>
    </location>
</feature>
<comment type="caution">
    <text evidence="2">The sequence shown here is derived from an EMBL/GenBank/DDBJ whole genome shotgun (WGS) entry which is preliminary data.</text>
</comment>
<dbReference type="OrthoDB" id="195658at2759"/>
<organism evidence="2 3">
    <name type="scientific">Achlya hypogyna</name>
    <name type="common">Oomycete</name>
    <name type="synonym">Protoachlya hypogyna</name>
    <dbReference type="NCBI Taxonomy" id="1202772"/>
    <lineage>
        <taxon>Eukaryota</taxon>
        <taxon>Sar</taxon>
        <taxon>Stramenopiles</taxon>
        <taxon>Oomycota</taxon>
        <taxon>Saprolegniomycetes</taxon>
        <taxon>Saprolegniales</taxon>
        <taxon>Achlyaceae</taxon>
        <taxon>Achlya</taxon>
    </lineage>
</organism>
<evidence type="ECO:0000313" key="3">
    <source>
        <dbReference type="Proteomes" id="UP000243579"/>
    </source>
</evidence>
<keyword evidence="3" id="KW-1185">Reference proteome</keyword>
<dbReference type="AlphaFoldDB" id="A0A1V9YD11"/>
<gene>
    <name evidence="2" type="ORF">ACHHYP_14473</name>
</gene>
<proteinExistence type="predicted"/>